<protein>
    <submittedName>
        <fullName evidence="14">Uncharacterized protein</fullName>
    </submittedName>
</protein>
<dbReference type="GO" id="GO:0046872">
    <property type="term" value="F:metal ion binding"/>
    <property type="evidence" value="ECO:0007669"/>
    <property type="project" value="UniProtKB-KW"/>
</dbReference>
<comment type="cofactor">
    <cofactor evidence="2">
        <name>Mg(2+)</name>
        <dbReference type="ChEBI" id="CHEBI:18420"/>
    </cofactor>
</comment>
<dbReference type="AlphaFoldDB" id="A0ABC9BLG1"/>
<keyword evidence="15" id="KW-1185">Reference proteome</keyword>
<comment type="similarity">
    <text evidence="5">Belongs to the terpene synthase family.</text>
</comment>
<dbReference type="Gene3D" id="1.10.600.10">
    <property type="entry name" value="Farnesyl Diphosphate Synthase"/>
    <property type="match status" value="1"/>
</dbReference>
<evidence type="ECO:0000313" key="14">
    <source>
        <dbReference type="EMBL" id="CAL5003853.1"/>
    </source>
</evidence>
<reference evidence="15" key="1">
    <citation type="submission" date="2024-06" db="EMBL/GenBank/DDBJ databases">
        <authorList>
            <person name="Ryan C."/>
        </authorList>
    </citation>
    <scope>NUCLEOTIDE SEQUENCE [LARGE SCALE GENOMIC DNA]</scope>
</reference>
<dbReference type="Pfam" id="PF03936">
    <property type="entry name" value="Terpene_synth_C"/>
    <property type="match status" value="1"/>
</dbReference>
<comment type="cofactor">
    <cofactor evidence="1">
        <name>Mn(2+)</name>
        <dbReference type="ChEBI" id="CHEBI:29035"/>
    </cofactor>
</comment>
<dbReference type="CDD" id="cd00684">
    <property type="entry name" value="Terpene_cyclase_plant_C1"/>
    <property type="match status" value="1"/>
</dbReference>
<dbReference type="Pfam" id="PF01397">
    <property type="entry name" value="Terpene_synth"/>
    <property type="match status" value="1"/>
</dbReference>
<dbReference type="InterPro" id="IPR008949">
    <property type="entry name" value="Isoprenoid_synthase_dom_sf"/>
</dbReference>
<dbReference type="GO" id="GO:0005737">
    <property type="term" value="C:cytoplasm"/>
    <property type="evidence" value="ECO:0007669"/>
    <property type="project" value="UniProtKB-SubCell"/>
</dbReference>
<evidence type="ECO:0000256" key="2">
    <source>
        <dbReference type="ARBA" id="ARBA00001946"/>
    </source>
</evidence>
<evidence type="ECO:0000256" key="8">
    <source>
        <dbReference type="ARBA" id="ARBA00022821"/>
    </source>
</evidence>
<keyword evidence="9" id="KW-0460">Magnesium</keyword>
<dbReference type="PANTHER" id="PTHR31225:SF118">
    <property type="entry name" value="(E)-BETA-FARNESENE SYNTHASE"/>
    <property type="match status" value="1"/>
</dbReference>
<dbReference type="FunFam" id="1.10.600.10:FF:000007">
    <property type="entry name" value="Isoprene synthase, chloroplastic"/>
    <property type="match status" value="1"/>
</dbReference>
<dbReference type="InterPro" id="IPR001906">
    <property type="entry name" value="Terpene_synth_N"/>
</dbReference>
<dbReference type="EMBL" id="OZ075136">
    <property type="protein sequence ID" value="CAL5003853.1"/>
    <property type="molecule type" value="Genomic_DNA"/>
</dbReference>
<dbReference type="Gene3D" id="1.50.10.130">
    <property type="entry name" value="Terpene synthase, N-terminal domain"/>
    <property type="match status" value="1"/>
</dbReference>
<dbReference type="InterPro" id="IPR036965">
    <property type="entry name" value="Terpene_synth_N_sf"/>
</dbReference>
<evidence type="ECO:0000259" key="12">
    <source>
        <dbReference type="Pfam" id="PF01397"/>
    </source>
</evidence>
<keyword evidence="7" id="KW-0479">Metal-binding</keyword>
<keyword evidence="11" id="KW-0456">Lyase</keyword>
<evidence type="ECO:0000256" key="3">
    <source>
        <dbReference type="ARBA" id="ARBA00004496"/>
    </source>
</evidence>
<dbReference type="InterPro" id="IPR008930">
    <property type="entry name" value="Terpenoid_cyclase/PrenylTrfase"/>
</dbReference>
<dbReference type="InterPro" id="IPR050148">
    <property type="entry name" value="Terpene_synthase-like"/>
</dbReference>
<dbReference type="SUPFAM" id="SSF48576">
    <property type="entry name" value="Terpenoid synthases"/>
    <property type="match status" value="1"/>
</dbReference>
<dbReference type="InterPro" id="IPR005630">
    <property type="entry name" value="Terpene_synthase_metal-bd"/>
</dbReference>
<comment type="pathway">
    <text evidence="4">Secondary metabolite biosynthesis; terpenoid biosynthesis.</text>
</comment>
<proteinExistence type="inferred from homology"/>
<dbReference type="GO" id="GO:0006952">
    <property type="term" value="P:defense response"/>
    <property type="evidence" value="ECO:0007669"/>
    <property type="project" value="UniProtKB-KW"/>
</dbReference>
<evidence type="ECO:0000256" key="5">
    <source>
        <dbReference type="ARBA" id="ARBA00006333"/>
    </source>
</evidence>
<evidence type="ECO:0000256" key="9">
    <source>
        <dbReference type="ARBA" id="ARBA00022842"/>
    </source>
</evidence>
<dbReference type="SUPFAM" id="SSF48239">
    <property type="entry name" value="Terpenoid cyclases/Protein prenyltransferases"/>
    <property type="match status" value="1"/>
</dbReference>
<dbReference type="InterPro" id="IPR044814">
    <property type="entry name" value="Terpene_cyclase_plant_C1"/>
</dbReference>
<gene>
    <name evidence="14" type="ORF">URODEC1_LOCUS66584</name>
</gene>
<dbReference type="Proteomes" id="UP001497457">
    <property type="component" value="Chromosome 26rd"/>
</dbReference>
<keyword evidence="8" id="KW-0611">Plant defense</keyword>
<evidence type="ECO:0000256" key="10">
    <source>
        <dbReference type="ARBA" id="ARBA00023211"/>
    </source>
</evidence>
<dbReference type="GO" id="GO:0010333">
    <property type="term" value="F:terpene synthase activity"/>
    <property type="evidence" value="ECO:0007669"/>
    <property type="project" value="UniProtKB-ARBA"/>
</dbReference>
<comment type="subcellular location">
    <subcellularLocation>
        <location evidence="3">Cytoplasm</location>
    </subcellularLocation>
</comment>
<dbReference type="SFLD" id="SFLDG01019">
    <property type="entry name" value="Terpene_Cyclase_Like_1_C_Termi"/>
    <property type="match status" value="1"/>
</dbReference>
<sequence length="501" mass="58137">MTEKAEVLKEEVRKMVTGAKEIPDILGLVITLQRLGLDNHYENEIDEQLSYVHNSDYNDRDLNLVSLRFYLLRKNGYHVPSDVFKSFKDEEGNFVVDDVKSLLSLYNAAYLRTPGEKVLDEAIVFTRSQLEVVLDSLEPTLADEVSLALQTPLFRRVRILETRTYIPIYEKEAARNDVILEFAQLNFNLLQLIYCEELKTVTLWWKQLNVEANLNFIRDRIVEMHFWMTGACSEPQYSLTRVIMTKMTAYITILDDIMDTYSTTEEAMLLADAIYRCDEGAAELLPEYMKVLYLHLLRTFDSCEDELGPNKSFRVFYLKELINILVQASTQEIKWHDEHYVPKTIDEHLKISRATVGGFQVACSSFVGMGDIITKEILDWLLTYPELLKCFSTIARLCNDIKSTEREQNGAHHASTVQCYMLQHRTTMHGACEKIKELIEDTWKDMMNLYLTPTERPKLIAKTVVDVTRTADYIYKKTDAFTFSHTIKDMIAMLYVEPTLF</sequence>
<evidence type="ECO:0000256" key="11">
    <source>
        <dbReference type="ARBA" id="ARBA00023239"/>
    </source>
</evidence>
<evidence type="ECO:0000256" key="7">
    <source>
        <dbReference type="ARBA" id="ARBA00022723"/>
    </source>
</evidence>
<evidence type="ECO:0000313" key="15">
    <source>
        <dbReference type="Proteomes" id="UP001497457"/>
    </source>
</evidence>
<reference evidence="14 15" key="2">
    <citation type="submission" date="2024-10" db="EMBL/GenBank/DDBJ databases">
        <authorList>
            <person name="Ryan C."/>
        </authorList>
    </citation>
    <scope>NUCLEOTIDE SEQUENCE [LARGE SCALE GENOMIC DNA]</scope>
</reference>
<dbReference type="InterPro" id="IPR034741">
    <property type="entry name" value="Terpene_cyclase-like_1_C"/>
</dbReference>
<keyword evidence="6" id="KW-0963">Cytoplasm</keyword>
<feature type="domain" description="Terpene synthase N-terminal" evidence="12">
    <location>
        <begin position="1"/>
        <end position="149"/>
    </location>
</feature>
<evidence type="ECO:0000256" key="4">
    <source>
        <dbReference type="ARBA" id="ARBA00004721"/>
    </source>
</evidence>
<feature type="domain" description="Terpene synthase metal-binding" evidence="13">
    <location>
        <begin position="206"/>
        <end position="445"/>
    </location>
</feature>
<dbReference type="PANTHER" id="PTHR31225">
    <property type="entry name" value="OS04G0344100 PROTEIN-RELATED"/>
    <property type="match status" value="1"/>
</dbReference>
<organism evidence="14 15">
    <name type="scientific">Urochloa decumbens</name>
    <dbReference type="NCBI Taxonomy" id="240449"/>
    <lineage>
        <taxon>Eukaryota</taxon>
        <taxon>Viridiplantae</taxon>
        <taxon>Streptophyta</taxon>
        <taxon>Embryophyta</taxon>
        <taxon>Tracheophyta</taxon>
        <taxon>Spermatophyta</taxon>
        <taxon>Magnoliopsida</taxon>
        <taxon>Liliopsida</taxon>
        <taxon>Poales</taxon>
        <taxon>Poaceae</taxon>
        <taxon>PACMAD clade</taxon>
        <taxon>Panicoideae</taxon>
        <taxon>Panicodae</taxon>
        <taxon>Paniceae</taxon>
        <taxon>Melinidinae</taxon>
        <taxon>Urochloa</taxon>
    </lineage>
</organism>
<accession>A0ABC9BLG1</accession>
<evidence type="ECO:0000256" key="6">
    <source>
        <dbReference type="ARBA" id="ARBA00022490"/>
    </source>
</evidence>
<keyword evidence="10" id="KW-0464">Manganese</keyword>
<name>A0ABC9BLG1_9POAL</name>
<evidence type="ECO:0000256" key="1">
    <source>
        <dbReference type="ARBA" id="ARBA00001936"/>
    </source>
</evidence>
<evidence type="ECO:0000259" key="13">
    <source>
        <dbReference type="Pfam" id="PF03936"/>
    </source>
</evidence>
<dbReference type="SFLD" id="SFLDS00005">
    <property type="entry name" value="Isoprenoid_Synthase_Type_I"/>
    <property type="match status" value="1"/>
</dbReference>